<gene>
    <name evidence="1" type="ORF">T4A_12305</name>
</gene>
<dbReference type="Proteomes" id="UP000054632">
    <property type="component" value="Unassembled WGS sequence"/>
</dbReference>
<evidence type="ECO:0000313" key="1">
    <source>
        <dbReference type="EMBL" id="KRY64155.1"/>
    </source>
</evidence>
<comment type="caution">
    <text evidence="1">The sequence shown here is derived from an EMBL/GenBank/DDBJ whole genome shotgun (WGS) entry which is preliminary data.</text>
</comment>
<evidence type="ECO:0000313" key="2">
    <source>
        <dbReference type="Proteomes" id="UP000054632"/>
    </source>
</evidence>
<feature type="non-terminal residue" evidence="1">
    <location>
        <position position="46"/>
    </location>
</feature>
<sequence>MFPEWNRSKHEWIWSHVARLRISPDIAEISYGSENIVMLNRKEIKY</sequence>
<proteinExistence type="predicted"/>
<name>A0A0V1DRV7_TRIPS</name>
<organism evidence="1 2">
    <name type="scientific">Trichinella pseudospiralis</name>
    <name type="common">Parasitic roundworm</name>
    <dbReference type="NCBI Taxonomy" id="6337"/>
    <lineage>
        <taxon>Eukaryota</taxon>
        <taxon>Metazoa</taxon>
        <taxon>Ecdysozoa</taxon>
        <taxon>Nematoda</taxon>
        <taxon>Enoplea</taxon>
        <taxon>Dorylaimia</taxon>
        <taxon>Trichinellida</taxon>
        <taxon>Trichinellidae</taxon>
        <taxon>Trichinella</taxon>
    </lineage>
</organism>
<dbReference type="AlphaFoldDB" id="A0A0V1DRV7"/>
<reference evidence="1 2" key="1">
    <citation type="submission" date="2015-01" db="EMBL/GenBank/DDBJ databases">
        <title>Evolution of Trichinella species and genotypes.</title>
        <authorList>
            <person name="Korhonen P.K."/>
            <person name="Edoardo P."/>
            <person name="Giuseppe L.R."/>
            <person name="Gasser R.B."/>
        </authorList>
    </citation>
    <scope>NUCLEOTIDE SEQUENCE [LARGE SCALE GENOMIC DNA]</scope>
    <source>
        <strain evidence="1">ISS13</strain>
    </source>
</reference>
<protein>
    <submittedName>
        <fullName evidence="1">Uncharacterized protein</fullName>
    </submittedName>
</protein>
<dbReference type="EMBL" id="JYDR01000616">
    <property type="protein sequence ID" value="KRY64155.1"/>
    <property type="molecule type" value="Genomic_DNA"/>
</dbReference>
<accession>A0A0V1DRV7</accession>